<feature type="transmembrane region" description="Helical" evidence="8">
    <location>
        <begin position="243"/>
        <end position="266"/>
    </location>
</feature>
<feature type="transmembrane region" description="Helical" evidence="8">
    <location>
        <begin position="201"/>
        <end position="223"/>
    </location>
</feature>
<keyword evidence="5 8" id="KW-1133">Transmembrane helix</keyword>
<sequence length="482" mass="51975">MSAGTVDPGPRDSVIERRSIDYVPRSERHGKVWHQGPFWFTGNFVLPTMVTGFIGPSLGLSVGWCIVAVTLGACFGTFFMAFHANQGPRMGLPQMIQSRAQFGTRGVVFPFAATVFVYLGFMVFDVILGTQGILLVLPGNEYVWYPVLVAVSILIAVVGHDLLHFVQRWLTYLLIAVFAVLTVLAVTRLDSAGSAAAPAGWDVTAFLIQLSLAAGYNISYAVYVSDYTRYLPEDVPAPALISWVYAGAALSAVWLMSLGAVIASKLPEADAIGAIVQVGDLLFDGFGTLAVLVSTAALISIMGVNAYGAMLTGTSAVDGFRPVRPTLTLRVVGLTVVGIVTVLIALLIPEDYLGSFNDFVILMLYFLVPWTAVNLVDFYVVRRGEYAISEIFNPDGIYGRWAWRGVVAYLAGFVAMVPFFYTNFYVGPVAEALGGADVSFVVGLLVAGALYLVFCRNLDRSAESRARESSLAELEGRGHRGH</sequence>
<dbReference type="GO" id="GO:0022857">
    <property type="term" value="F:transmembrane transporter activity"/>
    <property type="evidence" value="ECO:0007669"/>
    <property type="project" value="InterPro"/>
</dbReference>
<name>A0A6J4MNJ9_9ACTN</name>
<feature type="transmembrane region" description="Helical" evidence="8">
    <location>
        <begin position="61"/>
        <end position="82"/>
    </location>
</feature>
<dbReference type="Pfam" id="PF02133">
    <property type="entry name" value="Transp_cyt_pur"/>
    <property type="match status" value="1"/>
</dbReference>
<comment type="subcellular location">
    <subcellularLocation>
        <location evidence="1">Membrane</location>
        <topology evidence="1">Multi-pass membrane protein</topology>
    </subcellularLocation>
</comment>
<organism evidence="9">
    <name type="scientific">uncultured Nocardioidaceae bacterium</name>
    <dbReference type="NCBI Taxonomy" id="253824"/>
    <lineage>
        <taxon>Bacteria</taxon>
        <taxon>Bacillati</taxon>
        <taxon>Actinomycetota</taxon>
        <taxon>Actinomycetes</taxon>
        <taxon>Propionibacteriales</taxon>
        <taxon>Nocardioidaceae</taxon>
        <taxon>environmental samples</taxon>
    </lineage>
</organism>
<reference evidence="9" key="1">
    <citation type="submission" date="2020-02" db="EMBL/GenBank/DDBJ databases">
        <authorList>
            <person name="Meier V. D."/>
        </authorList>
    </citation>
    <scope>NUCLEOTIDE SEQUENCE</scope>
    <source>
        <strain evidence="9">AVDCRST_MAG36</strain>
    </source>
</reference>
<feature type="transmembrane region" description="Helical" evidence="8">
    <location>
        <begin position="143"/>
        <end position="163"/>
    </location>
</feature>
<feature type="transmembrane region" description="Helical" evidence="8">
    <location>
        <begin position="170"/>
        <end position="189"/>
    </location>
</feature>
<keyword evidence="4 8" id="KW-0812">Transmembrane</keyword>
<feature type="transmembrane region" description="Helical" evidence="8">
    <location>
        <begin position="286"/>
        <end position="307"/>
    </location>
</feature>
<protein>
    <submittedName>
        <fullName evidence="9">Cytosine/purine/uracil/thiamine/allantoin permease family protein</fullName>
    </submittedName>
</protein>
<dbReference type="GO" id="GO:0005886">
    <property type="term" value="C:plasma membrane"/>
    <property type="evidence" value="ECO:0007669"/>
    <property type="project" value="TreeGrafter"/>
</dbReference>
<dbReference type="InterPro" id="IPR001248">
    <property type="entry name" value="Pur-cyt_permease"/>
</dbReference>
<dbReference type="Gene3D" id="1.10.4160.10">
    <property type="entry name" value="Hydantoin permease"/>
    <property type="match status" value="1"/>
</dbReference>
<feature type="transmembrane region" description="Helical" evidence="8">
    <location>
        <begin position="102"/>
        <end position="123"/>
    </location>
</feature>
<dbReference type="PANTHER" id="PTHR31806">
    <property type="entry name" value="PURINE-CYTOSINE PERMEASE FCY2-RELATED"/>
    <property type="match status" value="1"/>
</dbReference>
<dbReference type="PIRSF" id="PIRSF002744">
    <property type="entry name" value="Pur-cyt_permease"/>
    <property type="match status" value="1"/>
</dbReference>
<evidence type="ECO:0000256" key="2">
    <source>
        <dbReference type="ARBA" id="ARBA00008974"/>
    </source>
</evidence>
<keyword evidence="6 7" id="KW-0472">Membrane</keyword>
<evidence type="ECO:0000256" key="8">
    <source>
        <dbReference type="SAM" id="Phobius"/>
    </source>
</evidence>
<dbReference type="EMBL" id="CADCUH010000190">
    <property type="protein sequence ID" value="CAA9364409.1"/>
    <property type="molecule type" value="Genomic_DNA"/>
</dbReference>
<evidence type="ECO:0000256" key="1">
    <source>
        <dbReference type="ARBA" id="ARBA00004141"/>
    </source>
</evidence>
<dbReference type="PANTHER" id="PTHR31806:SF1">
    <property type="entry name" value="PURINE-CYTOSINE PERMEASE FCY2-RELATED"/>
    <property type="match status" value="1"/>
</dbReference>
<feature type="transmembrane region" description="Helical" evidence="8">
    <location>
        <begin position="360"/>
        <end position="380"/>
    </location>
</feature>
<comment type="similarity">
    <text evidence="2 7">Belongs to the purine-cytosine permease (2.A.39) family.</text>
</comment>
<evidence type="ECO:0000256" key="3">
    <source>
        <dbReference type="ARBA" id="ARBA00022448"/>
    </source>
</evidence>
<dbReference type="AlphaFoldDB" id="A0A6J4MNJ9"/>
<evidence type="ECO:0000313" key="9">
    <source>
        <dbReference type="EMBL" id="CAA9364409.1"/>
    </source>
</evidence>
<dbReference type="InterPro" id="IPR026030">
    <property type="entry name" value="Pur-cyt_permease_Fcy2/21/22"/>
</dbReference>
<feature type="transmembrane region" description="Helical" evidence="8">
    <location>
        <begin position="327"/>
        <end position="348"/>
    </location>
</feature>
<evidence type="ECO:0000256" key="4">
    <source>
        <dbReference type="ARBA" id="ARBA00022692"/>
    </source>
</evidence>
<accession>A0A6J4MNJ9</accession>
<feature type="transmembrane region" description="Helical" evidence="8">
    <location>
        <begin position="401"/>
        <end position="421"/>
    </location>
</feature>
<dbReference type="CDD" id="cd11484">
    <property type="entry name" value="SLC-NCS1sbd_CobB-like"/>
    <property type="match status" value="1"/>
</dbReference>
<evidence type="ECO:0000256" key="5">
    <source>
        <dbReference type="ARBA" id="ARBA00022989"/>
    </source>
</evidence>
<gene>
    <name evidence="9" type="ORF">AVDCRST_MAG36-2933</name>
</gene>
<proteinExistence type="inferred from homology"/>
<evidence type="ECO:0000256" key="7">
    <source>
        <dbReference type="PIRNR" id="PIRNR002744"/>
    </source>
</evidence>
<evidence type="ECO:0000256" key="6">
    <source>
        <dbReference type="ARBA" id="ARBA00023136"/>
    </source>
</evidence>
<feature type="transmembrane region" description="Helical" evidence="8">
    <location>
        <begin position="433"/>
        <end position="454"/>
    </location>
</feature>
<keyword evidence="3 7" id="KW-0813">Transport</keyword>